<dbReference type="EMBL" id="LVJN01000019">
    <property type="protein sequence ID" value="OSM04219.1"/>
    <property type="molecule type" value="Genomic_DNA"/>
</dbReference>
<dbReference type="OrthoDB" id="9801785at2"/>
<dbReference type="Pfam" id="PF01370">
    <property type="entry name" value="Epimerase"/>
    <property type="match status" value="1"/>
</dbReference>
<organism evidence="4 5">
    <name type="scientific">Magnetofaba australis IT-1</name>
    <dbReference type="NCBI Taxonomy" id="1434232"/>
    <lineage>
        <taxon>Bacteria</taxon>
        <taxon>Pseudomonadati</taxon>
        <taxon>Pseudomonadota</taxon>
        <taxon>Magnetococcia</taxon>
        <taxon>Magnetococcales</taxon>
        <taxon>Magnetococcaceae</taxon>
        <taxon>Magnetofaba</taxon>
    </lineage>
</organism>
<dbReference type="PANTHER" id="PTHR43000">
    <property type="entry name" value="DTDP-D-GLUCOSE 4,6-DEHYDRATASE-RELATED"/>
    <property type="match status" value="1"/>
</dbReference>
<dbReference type="Proteomes" id="UP000194003">
    <property type="component" value="Unassembled WGS sequence"/>
</dbReference>
<sequence>MIALVTGGAGFIGSHLCERLLTAGHQVRCLDNFSTGRQSNIATLQNNPAFSLFEGDIRDAESLEEAFNGGVDWVFHLAGLADIVPSIESPETYFEVNVQGTLNVLQQSRRAGVKRLVYAASSSSYGFPEKFPTPEESPIDPQYPYALTKYMGEELVLHWAKVYNMPAMSLRLFNVYGTRSRTTGAYGAVFGVFLAQKLNGKPYTVVGDGEQTRDFTYVTDVASAFHAAAESGIVGEALNVGSGDHQSINRLVQLLGGEITYIPKRPGEPDCTFADTTKILAKLDWRPTISFEEGVGKMLAAIEDWRDAPLWEPASIAKATKTWFDCLGDDEQAQSTAGDAS</sequence>
<dbReference type="SUPFAM" id="SSF51735">
    <property type="entry name" value="NAD(P)-binding Rossmann-fold domains"/>
    <property type="match status" value="1"/>
</dbReference>
<name>A0A1Y2K4N9_9PROT</name>
<dbReference type="Gene3D" id="3.90.25.10">
    <property type="entry name" value="UDP-galactose 4-epimerase, domain 1"/>
    <property type="match status" value="1"/>
</dbReference>
<reference evidence="4 5" key="1">
    <citation type="journal article" date="2016" name="BMC Genomics">
        <title>Combined genomic and structural analyses of a cultured magnetotactic bacterium reveals its niche adaptation to a dynamic environment.</title>
        <authorList>
            <person name="Araujo A.C."/>
            <person name="Morillo V."/>
            <person name="Cypriano J."/>
            <person name="Teixeira L.C."/>
            <person name="Leao P."/>
            <person name="Lyra S."/>
            <person name="Almeida L.G."/>
            <person name="Bazylinski D.A."/>
            <person name="Vasconcellos A.T."/>
            <person name="Abreu F."/>
            <person name="Lins U."/>
        </authorList>
    </citation>
    <scope>NUCLEOTIDE SEQUENCE [LARGE SCALE GENOMIC DNA]</scope>
    <source>
        <strain evidence="4 5">IT-1</strain>
    </source>
</reference>
<dbReference type="RefSeq" id="WP_085442322.1">
    <property type="nucleotide sequence ID" value="NZ_LVJN01000019.1"/>
</dbReference>
<dbReference type="STRING" id="1434232.MAIT1_04081"/>
<dbReference type="Gene3D" id="3.40.50.720">
    <property type="entry name" value="NAD(P)-binding Rossmann-like Domain"/>
    <property type="match status" value="1"/>
</dbReference>
<evidence type="ECO:0000313" key="5">
    <source>
        <dbReference type="Proteomes" id="UP000194003"/>
    </source>
</evidence>
<dbReference type="InterPro" id="IPR001509">
    <property type="entry name" value="Epimerase_deHydtase"/>
</dbReference>
<accession>A0A1Y2K4N9</accession>
<comment type="caution">
    <text evidence="4">The sequence shown here is derived from an EMBL/GenBank/DDBJ whole genome shotgun (WGS) entry which is preliminary data.</text>
</comment>
<dbReference type="CDD" id="cd05256">
    <property type="entry name" value="UDP_AE_SDR_e"/>
    <property type="match status" value="1"/>
</dbReference>
<gene>
    <name evidence="4" type="ORF">MAIT1_04081</name>
</gene>
<keyword evidence="5" id="KW-1185">Reference proteome</keyword>
<dbReference type="InterPro" id="IPR036291">
    <property type="entry name" value="NAD(P)-bd_dom_sf"/>
</dbReference>
<comment type="pathway">
    <text evidence="1">Bacterial outer membrane biogenesis; LPS O-antigen biosynthesis.</text>
</comment>
<feature type="domain" description="NAD-dependent epimerase/dehydratase" evidence="3">
    <location>
        <begin position="3"/>
        <end position="241"/>
    </location>
</feature>
<proteinExistence type="inferred from homology"/>
<evidence type="ECO:0000313" key="4">
    <source>
        <dbReference type="EMBL" id="OSM04219.1"/>
    </source>
</evidence>
<evidence type="ECO:0000256" key="2">
    <source>
        <dbReference type="ARBA" id="ARBA00007637"/>
    </source>
</evidence>
<evidence type="ECO:0000256" key="1">
    <source>
        <dbReference type="ARBA" id="ARBA00005125"/>
    </source>
</evidence>
<comment type="similarity">
    <text evidence="2">Belongs to the NAD(P)-dependent epimerase/dehydratase family.</text>
</comment>
<evidence type="ECO:0000259" key="3">
    <source>
        <dbReference type="Pfam" id="PF01370"/>
    </source>
</evidence>
<dbReference type="AlphaFoldDB" id="A0A1Y2K4N9"/>
<protein>
    <submittedName>
        <fullName evidence="4">Putative NAD-dependent epimerase/dehydratase</fullName>
    </submittedName>
</protein>